<gene>
    <name evidence="3" type="ORF">CLV78_111115</name>
</gene>
<feature type="domain" description="UspA" evidence="2">
    <location>
        <begin position="1"/>
        <end position="141"/>
    </location>
</feature>
<dbReference type="EMBL" id="PVTD01000011">
    <property type="protein sequence ID" value="PRY20960.1"/>
    <property type="molecule type" value="Genomic_DNA"/>
</dbReference>
<evidence type="ECO:0000313" key="3">
    <source>
        <dbReference type="EMBL" id="PRY20960.1"/>
    </source>
</evidence>
<dbReference type="AlphaFoldDB" id="A0A2T0RIN4"/>
<name>A0A2T0RIN4_9RHOB</name>
<proteinExistence type="inferred from homology"/>
<dbReference type="CDD" id="cd00293">
    <property type="entry name" value="USP-like"/>
    <property type="match status" value="1"/>
</dbReference>
<dbReference type="RefSeq" id="WP_106207362.1">
    <property type="nucleotide sequence ID" value="NZ_PVTD01000011.1"/>
</dbReference>
<dbReference type="PANTHER" id="PTHR46268:SF6">
    <property type="entry name" value="UNIVERSAL STRESS PROTEIN UP12"/>
    <property type="match status" value="1"/>
</dbReference>
<dbReference type="Gene3D" id="3.40.50.620">
    <property type="entry name" value="HUPs"/>
    <property type="match status" value="1"/>
</dbReference>
<comment type="similarity">
    <text evidence="1">Belongs to the universal stress protein A family.</text>
</comment>
<evidence type="ECO:0000259" key="2">
    <source>
        <dbReference type="Pfam" id="PF00582"/>
    </source>
</evidence>
<protein>
    <submittedName>
        <fullName evidence="3">Nucleotide-binding universal stress UspA family protein</fullName>
    </submittedName>
</protein>
<dbReference type="Proteomes" id="UP000239480">
    <property type="component" value="Unassembled WGS sequence"/>
</dbReference>
<reference evidence="3 4" key="1">
    <citation type="submission" date="2018-03" db="EMBL/GenBank/DDBJ databases">
        <title>Genomic Encyclopedia of Archaeal and Bacterial Type Strains, Phase II (KMG-II): from individual species to whole genera.</title>
        <authorList>
            <person name="Goeker M."/>
        </authorList>
    </citation>
    <scope>NUCLEOTIDE SEQUENCE [LARGE SCALE GENOMIC DNA]</scope>
    <source>
        <strain evidence="3 4">DSM 29328</strain>
    </source>
</reference>
<keyword evidence="4" id="KW-1185">Reference proteome</keyword>
<dbReference type="Pfam" id="PF00582">
    <property type="entry name" value="Usp"/>
    <property type="match status" value="1"/>
</dbReference>
<accession>A0A2T0RIN4</accession>
<dbReference type="OrthoDB" id="9792500at2"/>
<sequence>MTSTVLASIDLTHPEDQARVLKRARQLADLDKATLAVVTVLPDYHSSFVGSFFPEDHTHKMVQEARTALHTFIAETVGHDRETRHIVRVGNVYDGVLETAKELDVSLIVIGAHKPGITDFVIGPNAARVARYATCSVYIVRNSV</sequence>
<dbReference type="InterPro" id="IPR006015">
    <property type="entry name" value="Universal_stress_UspA"/>
</dbReference>
<dbReference type="PANTHER" id="PTHR46268">
    <property type="entry name" value="STRESS RESPONSE PROTEIN NHAX"/>
    <property type="match status" value="1"/>
</dbReference>
<comment type="caution">
    <text evidence="3">The sequence shown here is derived from an EMBL/GenBank/DDBJ whole genome shotgun (WGS) entry which is preliminary data.</text>
</comment>
<evidence type="ECO:0000313" key="4">
    <source>
        <dbReference type="Proteomes" id="UP000239480"/>
    </source>
</evidence>
<organism evidence="3 4">
    <name type="scientific">Aliiruegeria haliotis</name>
    <dbReference type="NCBI Taxonomy" id="1280846"/>
    <lineage>
        <taxon>Bacteria</taxon>
        <taxon>Pseudomonadati</taxon>
        <taxon>Pseudomonadota</taxon>
        <taxon>Alphaproteobacteria</taxon>
        <taxon>Rhodobacterales</taxon>
        <taxon>Roseobacteraceae</taxon>
        <taxon>Aliiruegeria</taxon>
    </lineage>
</organism>
<evidence type="ECO:0000256" key="1">
    <source>
        <dbReference type="ARBA" id="ARBA00008791"/>
    </source>
</evidence>
<dbReference type="InterPro" id="IPR014729">
    <property type="entry name" value="Rossmann-like_a/b/a_fold"/>
</dbReference>
<dbReference type="InterPro" id="IPR006016">
    <property type="entry name" value="UspA"/>
</dbReference>
<dbReference type="PRINTS" id="PR01438">
    <property type="entry name" value="UNVRSLSTRESS"/>
</dbReference>
<dbReference type="SUPFAM" id="SSF52402">
    <property type="entry name" value="Adenine nucleotide alpha hydrolases-like"/>
    <property type="match status" value="1"/>
</dbReference>